<keyword evidence="1" id="KW-0732">Signal</keyword>
<gene>
    <name evidence="2" type="ORF">VB248_12445</name>
</gene>
<feature type="signal peptide" evidence="1">
    <location>
        <begin position="1"/>
        <end position="18"/>
    </location>
</feature>
<keyword evidence="3" id="KW-1185">Reference proteome</keyword>
<evidence type="ECO:0000313" key="2">
    <source>
        <dbReference type="EMBL" id="MEA5139953.1"/>
    </source>
</evidence>
<organism evidence="2 3">
    <name type="scientific">Arcicella rigui</name>
    <dbReference type="NCBI Taxonomy" id="797020"/>
    <lineage>
        <taxon>Bacteria</taxon>
        <taxon>Pseudomonadati</taxon>
        <taxon>Bacteroidota</taxon>
        <taxon>Cytophagia</taxon>
        <taxon>Cytophagales</taxon>
        <taxon>Flectobacillaceae</taxon>
        <taxon>Arcicella</taxon>
    </lineage>
</organism>
<comment type="caution">
    <text evidence="2">The sequence shown here is derived from an EMBL/GenBank/DDBJ whole genome shotgun (WGS) entry which is preliminary data.</text>
</comment>
<evidence type="ECO:0000256" key="1">
    <source>
        <dbReference type="SAM" id="SignalP"/>
    </source>
</evidence>
<dbReference type="RefSeq" id="WP_323297112.1">
    <property type="nucleotide sequence ID" value="NZ_JAYFUM010000014.1"/>
</dbReference>
<dbReference type="Proteomes" id="UP001302949">
    <property type="component" value="Unassembled WGS sequence"/>
</dbReference>
<feature type="chain" id="PRO_5047337808" evidence="1">
    <location>
        <begin position="19"/>
        <end position="184"/>
    </location>
</feature>
<accession>A0ABU5QAS4</accession>
<reference evidence="2 3" key="1">
    <citation type="submission" date="2023-12" db="EMBL/GenBank/DDBJ databases">
        <title>Novel species of the genus Arcicella isolated from rivers.</title>
        <authorList>
            <person name="Lu H."/>
        </authorList>
    </citation>
    <scope>NUCLEOTIDE SEQUENCE [LARGE SCALE GENOMIC DNA]</scope>
    <source>
        <strain evidence="2 3">KCTC 23307</strain>
    </source>
</reference>
<proteinExistence type="predicted"/>
<name>A0ABU5QAS4_9BACT</name>
<evidence type="ECO:0000313" key="3">
    <source>
        <dbReference type="Proteomes" id="UP001302949"/>
    </source>
</evidence>
<sequence>MKYCLLFIAIIFTSTAFAQQSTKDTNLICWSKNRRLEVADFQMKVAPQVNSFSSAQFSYDYKVVSMFILPKDYKKNITNCFVKNASWINTAKNTDTTLRYQQTLFDLGEIYVRQFRKFVFDNRKKLAFGKVNADDANSQIMNNLAKRKAEYNTDTNFGTNPEKQRAWEITIFKELEALKEFSVE</sequence>
<protein>
    <submittedName>
        <fullName evidence="2">Uncharacterized protein</fullName>
    </submittedName>
</protein>
<dbReference type="EMBL" id="JAYFUM010000014">
    <property type="protein sequence ID" value="MEA5139953.1"/>
    <property type="molecule type" value="Genomic_DNA"/>
</dbReference>